<dbReference type="HOGENOM" id="CLU_1182645_0_0_1"/>
<keyword evidence="2" id="KW-1185">Reference proteome</keyword>
<dbReference type="STRING" id="933852.A0A0C3ATA2"/>
<reference evidence="2" key="2">
    <citation type="submission" date="2015-01" db="EMBL/GenBank/DDBJ databases">
        <title>Evolutionary Origins and Diversification of the Mycorrhizal Mutualists.</title>
        <authorList>
            <consortium name="DOE Joint Genome Institute"/>
            <consortium name="Mycorrhizal Genomics Consortium"/>
            <person name="Kohler A."/>
            <person name="Kuo A."/>
            <person name="Nagy L.G."/>
            <person name="Floudas D."/>
            <person name="Copeland A."/>
            <person name="Barry K.W."/>
            <person name="Cichocki N."/>
            <person name="Veneault-Fourrey C."/>
            <person name="LaButti K."/>
            <person name="Lindquist E.A."/>
            <person name="Lipzen A."/>
            <person name="Lundell T."/>
            <person name="Morin E."/>
            <person name="Murat C."/>
            <person name="Riley R."/>
            <person name="Ohm R."/>
            <person name="Sun H."/>
            <person name="Tunlid A."/>
            <person name="Henrissat B."/>
            <person name="Grigoriev I.V."/>
            <person name="Hibbett D.S."/>
            <person name="Martin F."/>
        </authorList>
    </citation>
    <scope>NUCLEOTIDE SEQUENCE [LARGE SCALE GENOMIC DNA]</scope>
    <source>
        <strain evidence="2">MAFF 305830</strain>
    </source>
</reference>
<dbReference type="AlphaFoldDB" id="A0A0C3ATA2"/>
<reference evidence="1 2" key="1">
    <citation type="submission" date="2014-04" db="EMBL/GenBank/DDBJ databases">
        <authorList>
            <consortium name="DOE Joint Genome Institute"/>
            <person name="Kuo A."/>
            <person name="Zuccaro A."/>
            <person name="Kohler A."/>
            <person name="Nagy L.G."/>
            <person name="Floudas D."/>
            <person name="Copeland A."/>
            <person name="Barry K.W."/>
            <person name="Cichocki N."/>
            <person name="Veneault-Fourrey C."/>
            <person name="LaButti K."/>
            <person name="Lindquist E.A."/>
            <person name="Lipzen A."/>
            <person name="Lundell T."/>
            <person name="Morin E."/>
            <person name="Murat C."/>
            <person name="Sun H."/>
            <person name="Tunlid A."/>
            <person name="Henrissat B."/>
            <person name="Grigoriev I.V."/>
            <person name="Hibbett D.S."/>
            <person name="Martin F."/>
            <person name="Nordberg H.P."/>
            <person name="Cantor M.N."/>
            <person name="Hua S.X."/>
        </authorList>
    </citation>
    <scope>NUCLEOTIDE SEQUENCE [LARGE SCALE GENOMIC DNA]</scope>
    <source>
        <strain evidence="1 2">MAFF 305830</strain>
    </source>
</reference>
<dbReference type="EMBL" id="KN824354">
    <property type="protein sequence ID" value="KIM22516.1"/>
    <property type="molecule type" value="Genomic_DNA"/>
</dbReference>
<accession>A0A0C3ATA2</accession>
<evidence type="ECO:0000313" key="2">
    <source>
        <dbReference type="Proteomes" id="UP000054097"/>
    </source>
</evidence>
<evidence type="ECO:0000313" key="1">
    <source>
        <dbReference type="EMBL" id="KIM22516.1"/>
    </source>
</evidence>
<proteinExistence type="predicted"/>
<sequence>MSKVLIIDDTNPEIRYSNGWMVGGSVTNDTNECKSTIHRSDAAGNEISYAFFGTQITVHGTLDAPDTNGPPNATFSIDATTPVVFNSTRTIVLENTALVNSFVPLYQSPDLSKGQHTLTVKTRTLPNPVAAFYFDFFIIATGSNSAPGNVIVDDRDPWVSCVGTWDDHGTIDEYLHTTRLAPDVGGGSATFRFNGNCFTVHNPCPTCTYMQDRNIVDGIWYHGSLYRAIYNWSKYNCSYSI</sequence>
<dbReference type="Proteomes" id="UP000054097">
    <property type="component" value="Unassembled WGS sequence"/>
</dbReference>
<dbReference type="Gene3D" id="2.60.120.260">
    <property type="entry name" value="Galactose-binding domain-like"/>
    <property type="match status" value="1"/>
</dbReference>
<protein>
    <submittedName>
        <fullName evidence="1">Uncharacterized protein</fullName>
    </submittedName>
</protein>
<organism evidence="1 2">
    <name type="scientific">Serendipita vermifera MAFF 305830</name>
    <dbReference type="NCBI Taxonomy" id="933852"/>
    <lineage>
        <taxon>Eukaryota</taxon>
        <taxon>Fungi</taxon>
        <taxon>Dikarya</taxon>
        <taxon>Basidiomycota</taxon>
        <taxon>Agaricomycotina</taxon>
        <taxon>Agaricomycetes</taxon>
        <taxon>Sebacinales</taxon>
        <taxon>Serendipitaceae</taxon>
        <taxon>Serendipita</taxon>
    </lineage>
</organism>
<name>A0A0C3ATA2_SERVB</name>
<gene>
    <name evidence="1" type="ORF">M408DRAFT_283743</name>
</gene>
<dbReference type="OrthoDB" id="3265734at2759"/>